<name>G8ZWN7_TORDE</name>
<dbReference type="OrthoDB" id="5370852at2759"/>
<feature type="region of interest" description="Disordered" evidence="1">
    <location>
        <begin position="1"/>
        <end position="20"/>
    </location>
</feature>
<proteinExistence type="predicted"/>
<dbReference type="GO" id="GO:0031990">
    <property type="term" value="P:mRNA export from nucleus in response to heat stress"/>
    <property type="evidence" value="ECO:0007669"/>
    <property type="project" value="TreeGrafter"/>
</dbReference>
<dbReference type="GO" id="GO:0034398">
    <property type="term" value="P:telomere tethering at nuclear periphery"/>
    <property type="evidence" value="ECO:0007669"/>
    <property type="project" value="TreeGrafter"/>
</dbReference>
<dbReference type="PANTHER" id="PTHR28284">
    <property type="entry name" value="NUCLEOPORIN NUP60"/>
    <property type="match status" value="1"/>
</dbReference>
<dbReference type="GO" id="GO:0017056">
    <property type="term" value="F:structural constituent of nuclear pore"/>
    <property type="evidence" value="ECO:0007669"/>
    <property type="project" value="InterPro"/>
</dbReference>
<feature type="compositionally biased region" description="Polar residues" evidence="1">
    <location>
        <begin position="78"/>
        <end position="90"/>
    </location>
</feature>
<evidence type="ECO:0000313" key="3">
    <source>
        <dbReference type="Proteomes" id="UP000005627"/>
    </source>
</evidence>
<dbReference type="eggNOG" id="ENOG502RZ4Z">
    <property type="taxonomic scope" value="Eukaryota"/>
</dbReference>
<feature type="compositionally biased region" description="Polar residues" evidence="1">
    <location>
        <begin position="41"/>
        <end position="57"/>
    </location>
</feature>
<accession>G8ZWN7</accession>
<feature type="compositionally biased region" description="Polar residues" evidence="1">
    <location>
        <begin position="463"/>
        <end position="476"/>
    </location>
</feature>
<dbReference type="RefSeq" id="XP_003682242.1">
    <property type="nucleotide sequence ID" value="XM_003682194.1"/>
</dbReference>
<evidence type="ECO:0008006" key="4">
    <source>
        <dbReference type="Google" id="ProtNLM"/>
    </source>
</evidence>
<dbReference type="InParanoid" id="G8ZWN7"/>
<feature type="compositionally biased region" description="Low complexity" evidence="1">
    <location>
        <begin position="253"/>
        <end position="262"/>
    </location>
</feature>
<dbReference type="InterPro" id="IPR034432">
    <property type="entry name" value="Nup60"/>
</dbReference>
<evidence type="ECO:0000313" key="2">
    <source>
        <dbReference type="EMBL" id="CCE93031.1"/>
    </source>
</evidence>
<evidence type="ECO:0000256" key="1">
    <source>
        <dbReference type="SAM" id="MobiDB-lite"/>
    </source>
</evidence>
<dbReference type="PANTHER" id="PTHR28284:SF1">
    <property type="entry name" value="NUCLEOPORIN NUP60"/>
    <property type="match status" value="1"/>
</dbReference>
<keyword evidence="3" id="KW-1185">Reference proteome</keyword>
<dbReference type="KEGG" id="tdl:TDEL_0F02200"/>
<feature type="compositionally biased region" description="Basic and acidic residues" evidence="1">
    <location>
        <begin position="91"/>
        <end position="107"/>
    </location>
</feature>
<dbReference type="GO" id="GO:0006607">
    <property type="term" value="P:NLS-bearing protein import into nucleus"/>
    <property type="evidence" value="ECO:0007669"/>
    <property type="project" value="TreeGrafter"/>
</dbReference>
<dbReference type="STRING" id="1076872.G8ZWN7"/>
<dbReference type="GeneID" id="11504340"/>
<dbReference type="AlphaFoldDB" id="G8ZWN7"/>
<dbReference type="EMBL" id="HE616747">
    <property type="protein sequence ID" value="CCE93031.1"/>
    <property type="molecule type" value="Genomic_DNA"/>
</dbReference>
<sequence>MVQQGKSYRHGKCVAPYRKPIAASSANKASSFFKRMKSLFNQPNNVNTANSNPSGSDGRSDRESQPDTVIPGGFFTADVSSNSVNSTIRNDTSHREPTDVSRSRIAEYDDSNADSCAADASNARLAEFFSNKGDMPLTDIEMEGVLSLMKKAKRSSSVHNRSTASSTIGDESIDLRASRVLKRSRTPSIATSSFKAPSFIPRYDNSMNSHTLGNASLRSTSSRRRVFDYSNFSMPYKTVVYKYSAADSRDGSRVSSTSSTSGTQAKSFGTSAIQAQTLSPPKKLSNTASALVSLLDNEPAKEGKTAQFSNPYSSLVNPIRDYRKNLNALPKDSPAATAQGSKPEVTVEMPDSKESSSSEILPKQRQKNQQKSSLDRYKPSRSSSLRSSMVTVDTPAKDRKEEEEEPHVPSAARFTFTVNHGEGDAEAAKRAPTKQQGAFKFSSGDLSAESVTAAPEAKDDQIAPNNIFAQAGNGETTAKESLEQRKKKDAFYDNSSAISQSMNNGVLSKSEEFKFEEPLPSGVATNSIDEGKVAEFRSMFIF</sequence>
<dbReference type="HOGENOM" id="CLU_037434_0_0_1"/>
<dbReference type="GO" id="GO:0008298">
    <property type="term" value="P:intracellular mRNA localization"/>
    <property type="evidence" value="ECO:0007669"/>
    <property type="project" value="TreeGrafter"/>
</dbReference>
<feature type="compositionally biased region" description="Basic and acidic residues" evidence="1">
    <location>
        <begin position="477"/>
        <end position="488"/>
    </location>
</feature>
<reference evidence="2 3" key="1">
    <citation type="journal article" date="2011" name="Proc. Natl. Acad. Sci. U.S.A.">
        <title>Evolutionary erosion of yeast sex chromosomes by mating-type switching accidents.</title>
        <authorList>
            <person name="Gordon J.L."/>
            <person name="Armisen D."/>
            <person name="Proux-Wera E."/>
            <person name="Oheigeartaigh S.S."/>
            <person name="Byrne K.P."/>
            <person name="Wolfe K.H."/>
        </authorList>
    </citation>
    <scope>NUCLEOTIDE SEQUENCE [LARGE SCALE GENOMIC DNA]</scope>
    <source>
        <strain evidence="3">ATCC 10662 / CBS 1146 / NBRC 0425 / NCYC 2629 / NRRL Y-866</strain>
    </source>
</reference>
<feature type="region of interest" description="Disordered" evidence="1">
    <location>
        <begin position="328"/>
        <end position="488"/>
    </location>
</feature>
<organism evidence="2 3">
    <name type="scientific">Torulaspora delbrueckii</name>
    <name type="common">Yeast</name>
    <name type="synonym">Candida colliculosa</name>
    <dbReference type="NCBI Taxonomy" id="4950"/>
    <lineage>
        <taxon>Eukaryota</taxon>
        <taxon>Fungi</taxon>
        <taxon>Dikarya</taxon>
        <taxon>Ascomycota</taxon>
        <taxon>Saccharomycotina</taxon>
        <taxon>Saccharomycetes</taxon>
        <taxon>Saccharomycetales</taxon>
        <taxon>Saccharomycetaceae</taxon>
        <taxon>Torulaspora</taxon>
    </lineage>
</organism>
<protein>
    <recommendedName>
        <fullName evidence="4">Nucleoporin NUP60</fullName>
    </recommendedName>
</protein>
<dbReference type="FunCoup" id="G8ZWN7">
    <property type="interactions" value="317"/>
</dbReference>
<dbReference type="Proteomes" id="UP000005627">
    <property type="component" value="Chromosome 6"/>
</dbReference>
<dbReference type="GO" id="GO:0016973">
    <property type="term" value="P:poly(A)+ mRNA export from nucleus"/>
    <property type="evidence" value="ECO:0007669"/>
    <property type="project" value="TreeGrafter"/>
</dbReference>
<feature type="region of interest" description="Disordered" evidence="1">
    <location>
        <begin position="41"/>
        <end position="107"/>
    </location>
</feature>
<gene>
    <name evidence="2" type="primary">TDEL0F02200</name>
    <name evidence="2" type="ORF">TDEL_0F02200</name>
</gene>
<feature type="region of interest" description="Disordered" evidence="1">
    <location>
        <begin position="249"/>
        <end position="268"/>
    </location>
</feature>
<dbReference type="GO" id="GO:0044615">
    <property type="term" value="C:nuclear pore nuclear basket"/>
    <property type="evidence" value="ECO:0007669"/>
    <property type="project" value="InterPro"/>
</dbReference>